<evidence type="ECO:0000313" key="7">
    <source>
        <dbReference type="EMBL" id="KAK2084914.1"/>
    </source>
</evidence>
<evidence type="ECO:0000256" key="2">
    <source>
        <dbReference type="ARBA" id="ARBA00022730"/>
    </source>
</evidence>
<evidence type="ECO:0000256" key="1">
    <source>
        <dbReference type="ARBA" id="ARBA00007500"/>
    </source>
</evidence>
<organism evidence="7 8">
    <name type="scientific">Saguinus oedipus</name>
    <name type="common">Cotton-top tamarin</name>
    <name type="synonym">Oedipomidas oedipus</name>
    <dbReference type="NCBI Taxonomy" id="9490"/>
    <lineage>
        <taxon>Eukaryota</taxon>
        <taxon>Metazoa</taxon>
        <taxon>Chordata</taxon>
        <taxon>Craniata</taxon>
        <taxon>Vertebrata</taxon>
        <taxon>Euteleostomi</taxon>
        <taxon>Mammalia</taxon>
        <taxon>Eutheria</taxon>
        <taxon>Euarchontoglires</taxon>
        <taxon>Primates</taxon>
        <taxon>Haplorrhini</taxon>
        <taxon>Platyrrhini</taxon>
        <taxon>Cebidae</taxon>
        <taxon>Callitrichinae</taxon>
        <taxon>Saguinus</taxon>
    </lineage>
</organism>
<evidence type="ECO:0000256" key="3">
    <source>
        <dbReference type="ARBA" id="ARBA00022884"/>
    </source>
</evidence>
<reference evidence="7 8" key="1">
    <citation type="submission" date="2023-05" db="EMBL/GenBank/DDBJ databases">
        <title>B98-5 Cell Line De Novo Hybrid Assembly: An Optical Mapping Approach.</title>
        <authorList>
            <person name="Kananen K."/>
            <person name="Auerbach J.A."/>
            <person name="Kautto E."/>
            <person name="Blachly J.S."/>
        </authorList>
    </citation>
    <scope>NUCLEOTIDE SEQUENCE [LARGE SCALE GENOMIC DNA]</scope>
    <source>
        <strain evidence="7">B95-8</strain>
        <tissue evidence="7">Cell line</tissue>
    </source>
</reference>
<keyword evidence="2" id="KW-0699">rRNA-binding</keyword>
<feature type="domain" description="Small ribosomal subunit protein eS4 central region" evidence="6">
    <location>
        <begin position="9"/>
        <end position="82"/>
    </location>
</feature>
<dbReference type="InterPro" id="IPR014722">
    <property type="entry name" value="Rib_uL2_dom2"/>
</dbReference>
<comment type="similarity">
    <text evidence="1">Belongs to the eukaryotic ribosomal protein eS4 family.</text>
</comment>
<name>A0ABQ9TJJ7_SAGOE</name>
<dbReference type="InterPro" id="IPR038237">
    <property type="entry name" value="Ribosomal_eS4_central_sf"/>
</dbReference>
<dbReference type="Pfam" id="PF00900">
    <property type="entry name" value="Ribosomal_S4e"/>
    <property type="match status" value="1"/>
</dbReference>
<dbReference type="InterPro" id="IPR000876">
    <property type="entry name" value="Ribosomal_eS4"/>
</dbReference>
<keyword evidence="5" id="KW-0687">Ribonucleoprotein</keyword>
<gene>
    <name evidence="7" type="primary">RPS4_3</name>
    <name evidence="7" type="ORF">P7K49_036214</name>
</gene>
<evidence type="ECO:0000313" key="8">
    <source>
        <dbReference type="Proteomes" id="UP001266305"/>
    </source>
</evidence>
<dbReference type="PANTHER" id="PTHR11581">
    <property type="entry name" value="30S/40S RIBOSOMAL PROTEIN S4"/>
    <property type="match status" value="1"/>
</dbReference>
<proteinExistence type="inferred from homology"/>
<sequence>MDVMNTDKIGENFHLIYDTKAPFAFIILHLRRPSYKLCKVRKIFVDTKGIPYLVTHDAHTIYYPDTLITGNDTIQIDLENGKMTGFIRFDTGNLCIMTRGANVGRIGVINKRERHPCSFDMLHVKGANSNSKKDEFIFPEERVSALPLLKRQIRDWWPNRAVGEMVSGWHVRSLYII</sequence>
<dbReference type="PANTHER" id="PTHR11581:SF0">
    <property type="entry name" value="SMALL RIBOSOMAL SUBUNIT PROTEIN ES4"/>
    <property type="match status" value="1"/>
</dbReference>
<evidence type="ECO:0000259" key="6">
    <source>
        <dbReference type="Pfam" id="PF00900"/>
    </source>
</evidence>
<dbReference type="InterPro" id="IPR013845">
    <property type="entry name" value="Ribosomal_eS4_central_region"/>
</dbReference>
<dbReference type="Gene3D" id="2.40.50.740">
    <property type="match status" value="1"/>
</dbReference>
<keyword evidence="3" id="KW-0694">RNA-binding</keyword>
<keyword evidence="8" id="KW-1185">Reference proteome</keyword>
<keyword evidence="4 7" id="KW-0689">Ribosomal protein</keyword>
<dbReference type="Gene3D" id="2.30.30.30">
    <property type="match status" value="1"/>
</dbReference>
<evidence type="ECO:0000256" key="5">
    <source>
        <dbReference type="ARBA" id="ARBA00023274"/>
    </source>
</evidence>
<protein>
    <submittedName>
        <fullName evidence="7">40S ribosomal protein S4</fullName>
    </submittedName>
</protein>
<evidence type="ECO:0000256" key="4">
    <source>
        <dbReference type="ARBA" id="ARBA00022980"/>
    </source>
</evidence>
<comment type="caution">
    <text evidence="7">The sequence shown here is derived from an EMBL/GenBank/DDBJ whole genome shotgun (WGS) entry which is preliminary data.</text>
</comment>
<accession>A0ABQ9TJJ7</accession>
<dbReference type="InterPro" id="IPR041982">
    <property type="entry name" value="Ribosomal_eS4_KOW"/>
</dbReference>
<dbReference type="CDD" id="cd06087">
    <property type="entry name" value="KOW_RPS4"/>
    <property type="match status" value="1"/>
</dbReference>
<dbReference type="EMBL" id="JASSZA010000021">
    <property type="protein sequence ID" value="KAK2084914.1"/>
    <property type="molecule type" value="Genomic_DNA"/>
</dbReference>
<dbReference type="Proteomes" id="UP001266305">
    <property type="component" value="Unassembled WGS sequence"/>
</dbReference>
<dbReference type="GO" id="GO:0005840">
    <property type="term" value="C:ribosome"/>
    <property type="evidence" value="ECO:0007669"/>
    <property type="project" value="UniProtKB-KW"/>
</dbReference>